<dbReference type="InterPro" id="IPR036610">
    <property type="entry name" value="PEBP-like_sf"/>
</dbReference>
<feature type="signal peptide" evidence="1">
    <location>
        <begin position="1"/>
        <end position="22"/>
    </location>
</feature>
<dbReference type="Gene3D" id="3.90.280.10">
    <property type="entry name" value="PEBP-like"/>
    <property type="match status" value="1"/>
</dbReference>
<dbReference type="Pfam" id="PF01161">
    <property type="entry name" value="PBP"/>
    <property type="match status" value="1"/>
</dbReference>
<reference evidence="2" key="1">
    <citation type="submission" date="2020-08" db="EMBL/GenBank/DDBJ databases">
        <title>Multicomponent nature underlies the extraordinary mechanical properties of spider dragline silk.</title>
        <authorList>
            <person name="Kono N."/>
            <person name="Nakamura H."/>
            <person name="Mori M."/>
            <person name="Yoshida Y."/>
            <person name="Ohtoshi R."/>
            <person name="Malay A.D."/>
            <person name="Moran D.A.P."/>
            <person name="Tomita M."/>
            <person name="Numata K."/>
            <person name="Arakawa K."/>
        </authorList>
    </citation>
    <scope>NUCLEOTIDE SEQUENCE</scope>
</reference>
<dbReference type="InterPro" id="IPR035810">
    <property type="entry name" value="PEBP_euk"/>
</dbReference>
<accession>A0A8X7C918</accession>
<name>A0A8X7C918_9ARAC</name>
<keyword evidence="3" id="KW-1185">Reference proteome</keyword>
<gene>
    <name evidence="2" type="primary">PEBP1</name>
    <name evidence="2" type="ORF">TNIN_450411</name>
</gene>
<dbReference type="PANTHER" id="PTHR11362:SF82">
    <property type="entry name" value="PHOSPHATIDYLETHANOLAMINE-BINDING PROTEIN 4"/>
    <property type="match status" value="1"/>
</dbReference>
<dbReference type="SUPFAM" id="SSF49777">
    <property type="entry name" value="PEBP-like"/>
    <property type="match status" value="1"/>
</dbReference>
<dbReference type="Proteomes" id="UP000886998">
    <property type="component" value="Unassembled WGS sequence"/>
</dbReference>
<protein>
    <submittedName>
        <fullName evidence="2">Phosphatidylethanolamine-binding protein 1</fullName>
    </submittedName>
</protein>
<dbReference type="PANTHER" id="PTHR11362">
    <property type="entry name" value="PHOSPHATIDYLETHANOLAMINE-BINDING PROTEIN"/>
    <property type="match status" value="1"/>
</dbReference>
<evidence type="ECO:0000256" key="1">
    <source>
        <dbReference type="SAM" id="SignalP"/>
    </source>
</evidence>
<dbReference type="InterPro" id="IPR008914">
    <property type="entry name" value="PEBP"/>
</dbReference>
<evidence type="ECO:0000313" key="2">
    <source>
        <dbReference type="EMBL" id="GFY56434.1"/>
    </source>
</evidence>
<dbReference type="OrthoDB" id="2506647at2759"/>
<comment type="caution">
    <text evidence="2">The sequence shown here is derived from an EMBL/GenBank/DDBJ whole genome shotgun (WGS) entry which is preliminary data.</text>
</comment>
<feature type="chain" id="PRO_5036496270" evidence="1">
    <location>
        <begin position="23"/>
        <end position="190"/>
    </location>
</feature>
<keyword evidence="1" id="KW-0732">Signal</keyword>
<dbReference type="AlphaFoldDB" id="A0A8X7C918"/>
<sequence>MAFKLVQWIFVISSLCVSSLQGSCDFAKFQEKGIVPDIIREIPEKEIKVRYEDTPIECGEELLQNVTIHQPALTFTGLKDEKLHTLIMFDPDAPSPENPYLASYRHWVLEDIPGNEFYQGYTVSSYEGPNPPTHSDAHRYIFLVFEQPTSKKLRETFDDDKRANFKVNTFIKKRKLIGPLAGNFMYVRHL</sequence>
<dbReference type="CDD" id="cd00866">
    <property type="entry name" value="PEBP_euk"/>
    <property type="match status" value="1"/>
</dbReference>
<proteinExistence type="predicted"/>
<dbReference type="EMBL" id="BMAV01010976">
    <property type="protein sequence ID" value="GFY56434.1"/>
    <property type="molecule type" value="Genomic_DNA"/>
</dbReference>
<evidence type="ECO:0000313" key="3">
    <source>
        <dbReference type="Proteomes" id="UP000886998"/>
    </source>
</evidence>
<organism evidence="2 3">
    <name type="scientific">Trichonephila inaurata madagascariensis</name>
    <dbReference type="NCBI Taxonomy" id="2747483"/>
    <lineage>
        <taxon>Eukaryota</taxon>
        <taxon>Metazoa</taxon>
        <taxon>Ecdysozoa</taxon>
        <taxon>Arthropoda</taxon>
        <taxon>Chelicerata</taxon>
        <taxon>Arachnida</taxon>
        <taxon>Araneae</taxon>
        <taxon>Araneomorphae</taxon>
        <taxon>Entelegynae</taxon>
        <taxon>Araneoidea</taxon>
        <taxon>Nephilidae</taxon>
        <taxon>Trichonephila</taxon>
        <taxon>Trichonephila inaurata</taxon>
    </lineage>
</organism>